<organism evidence="1 2">
    <name type="scientific">Micromonospora fluostatini</name>
    <dbReference type="NCBI Taxonomy" id="1629071"/>
    <lineage>
        <taxon>Bacteria</taxon>
        <taxon>Bacillati</taxon>
        <taxon>Actinomycetota</taxon>
        <taxon>Actinomycetes</taxon>
        <taxon>Micromonosporales</taxon>
        <taxon>Micromonosporaceae</taxon>
        <taxon>Micromonospora</taxon>
    </lineage>
</organism>
<dbReference type="EMBL" id="SMKE01000508">
    <property type="protein sequence ID" value="TDB91892.1"/>
    <property type="molecule type" value="Genomic_DNA"/>
</dbReference>
<protein>
    <recommendedName>
        <fullName evidence="3">Lanthionine synthetase</fullName>
    </recommendedName>
</protein>
<dbReference type="Proteomes" id="UP000295626">
    <property type="component" value="Unassembled WGS sequence"/>
</dbReference>
<comment type="caution">
    <text evidence="1">The sequence shown here is derived from an EMBL/GenBank/DDBJ whole genome shotgun (WGS) entry which is preliminary data.</text>
</comment>
<dbReference type="Gene3D" id="1.50.10.20">
    <property type="match status" value="1"/>
</dbReference>
<evidence type="ECO:0000313" key="2">
    <source>
        <dbReference type="Proteomes" id="UP000295626"/>
    </source>
</evidence>
<keyword evidence="2" id="KW-1185">Reference proteome</keyword>
<sequence length="377" mass="38987">MAADIARHIRAGATPDRADRLFPADPELFRTNPLSVAWGATGVLRALRHLDGGVDPDHLAWVHRRLDAGRPLPPGLYVGAAGIGVALLELGAPERAADLLESAAVRAVRDPDLPADVATGRAGIGLALLAAADLTGDPAYLDRAQAVATTLRREAEDDGSGLWWAPKAGTARSIGYLYGSSGVAGFLTALAVATGQRQHLRTARRALGHDLDRGQVRACGGLGYNAHVGGVAYEPYYSRGGSGVAMAVTALLAATGDERLRELLPRMVRGLVTPVTVQPGLFTGGASIGEMLLDVRAVLPAEPQVDAALEPLVAAICAVCRRGPDGVAVPGSGLVRYSADVATGAAGVALFLRRLADGTPTADLRYGRPLPGVRDGR</sequence>
<gene>
    <name evidence="1" type="ORF">E1091_13515</name>
</gene>
<dbReference type="SUPFAM" id="SSF158745">
    <property type="entry name" value="LanC-like"/>
    <property type="match status" value="1"/>
</dbReference>
<evidence type="ECO:0008006" key="3">
    <source>
        <dbReference type="Google" id="ProtNLM"/>
    </source>
</evidence>
<dbReference type="InterPro" id="IPR007822">
    <property type="entry name" value="LANC-like"/>
</dbReference>
<dbReference type="PRINTS" id="PR01950">
    <property type="entry name" value="LANCSUPER"/>
</dbReference>
<dbReference type="Pfam" id="PF05147">
    <property type="entry name" value="LANC_like"/>
    <property type="match status" value="1"/>
</dbReference>
<name>A0ABY2DFS3_9ACTN</name>
<dbReference type="InterPro" id="IPR058053">
    <property type="entry name" value="RamC_C"/>
</dbReference>
<proteinExistence type="predicted"/>
<evidence type="ECO:0000313" key="1">
    <source>
        <dbReference type="EMBL" id="TDB91892.1"/>
    </source>
</evidence>
<dbReference type="CDD" id="cd04791">
    <property type="entry name" value="LanC_SerThrkinase"/>
    <property type="match status" value="1"/>
</dbReference>
<reference evidence="1 2" key="1">
    <citation type="submission" date="2019-02" db="EMBL/GenBank/DDBJ databases">
        <title>Draft genome sequences of novel Actinobacteria.</title>
        <authorList>
            <person name="Sahin N."/>
            <person name="Ay H."/>
            <person name="Saygin H."/>
        </authorList>
    </citation>
    <scope>NUCLEOTIDE SEQUENCE [LARGE SCALE GENOMIC DNA]</scope>
    <source>
        <strain evidence="1 2">JCM 30529</strain>
    </source>
</reference>
<dbReference type="SMART" id="SM01260">
    <property type="entry name" value="LANC_like"/>
    <property type="match status" value="1"/>
</dbReference>
<accession>A0ABY2DFS3</accession>